<dbReference type="GO" id="GO:0016705">
    <property type="term" value="F:oxidoreductase activity, acting on paired donors, with incorporation or reduction of molecular oxygen"/>
    <property type="evidence" value="ECO:0007669"/>
    <property type="project" value="InterPro"/>
</dbReference>
<dbReference type="InterPro" id="IPR017972">
    <property type="entry name" value="Cyt_P450_CS"/>
</dbReference>
<dbReference type="AlphaFoldDB" id="A0A8J3GZD1"/>
<evidence type="ECO:0000256" key="8">
    <source>
        <dbReference type="RuleBase" id="RU000461"/>
    </source>
</evidence>
<keyword evidence="10" id="KW-1185">Reference proteome</keyword>
<accession>A0A8J3GZD1</accession>
<keyword evidence="3 8" id="KW-0479">Metal-binding</keyword>
<evidence type="ECO:0000256" key="7">
    <source>
        <dbReference type="ARBA" id="ARBA00043906"/>
    </source>
</evidence>
<dbReference type="InterPro" id="IPR036396">
    <property type="entry name" value="Cyt_P450_sf"/>
</dbReference>
<evidence type="ECO:0000256" key="6">
    <source>
        <dbReference type="ARBA" id="ARBA00023033"/>
    </source>
</evidence>
<dbReference type="InterPro" id="IPR002397">
    <property type="entry name" value="Cyt_P450_B"/>
</dbReference>
<dbReference type="RefSeq" id="WP_189681615.1">
    <property type="nucleotide sequence ID" value="NZ_BNCJ01000013.1"/>
</dbReference>
<dbReference type="GO" id="GO:0020037">
    <property type="term" value="F:heme binding"/>
    <property type="evidence" value="ECO:0007669"/>
    <property type="project" value="InterPro"/>
</dbReference>
<dbReference type="GO" id="GO:0004497">
    <property type="term" value="F:monooxygenase activity"/>
    <property type="evidence" value="ECO:0007669"/>
    <property type="project" value="UniProtKB-KW"/>
</dbReference>
<evidence type="ECO:0000256" key="5">
    <source>
        <dbReference type="ARBA" id="ARBA00023004"/>
    </source>
</evidence>
<dbReference type="PANTHER" id="PTHR46696">
    <property type="entry name" value="P450, PUTATIVE (EUROFUNG)-RELATED"/>
    <property type="match status" value="1"/>
</dbReference>
<keyword evidence="6 8" id="KW-0503">Monooxygenase</keyword>
<keyword evidence="2 8" id="KW-0349">Heme</keyword>
<sequence length="422" mass="46828">MSDLAKVWDIPKAVCPAGSIGWDWDPFDHGRMHQTLARAQRTEPVFYAPSLGHWVVTRYADVQEILRAPDSFSASNANTPISPLPSQALDLLSSGGYALEGIQVNCDPPRHTRIRSFAAQAMNQKRLLALEADTRQLSRAAIATLTERDEADLLREMTYELPARVIFRLLGIPQKDAAQVKAWATDRLMLSFSRAQPEAQMRAAQNLLEFWHYVVALVEQRMHAPGDDFASELLRLRDGDDERLTVNEINSATFGLLFAGHETTSSQSTNTIHALLSDPDLWSALVQDPTLIPAAVEEGLRMYGAVANWRRVAVKDVTIGGVNIPAGSQIIVSFAAANRDPEIFADPDRFRLDRANGRRHLTFGHGIHVCLGAPLARMEVKVMLEELTQTFPHMRLGEPGPMTFQPAFAFRAPTGLRVRPRG</sequence>
<gene>
    <name evidence="9" type="ORF">GCM10017056_37170</name>
</gene>
<dbReference type="Gene3D" id="1.10.630.10">
    <property type="entry name" value="Cytochrome P450"/>
    <property type="match status" value="1"/>
</dbReference>
<evidence type="ECO:0000256" key="4">
    <source>
        <dbReference type="ARBA" id="ARBA00023002"/>
    </source>
</evidence>
<evidence type="ECO:0008006" key="11">
    <source>
        <dbReference type="Google" id="ProtNLM"/>
    </source>
</evidence>
<protein>
    <recommendedName>
        <fullName evidence="11">Cytochrome P450</fullName>
    </recommendedName>
</protein>
<dbReference type="SUPFAM" id="SSF48264">
    <property type="entry name" value="Cytochrome P450"/>
    <property type="match status" value="1"/>
</dbReference>
<dbReference type="EMBL" id="BNCJ01000013">
    <property type="protein sequence ID" value="GHF62372.1"/>
    <property type="molecule type" value="Genomic_DNA"/>
</dbReference>
<dbReference type="InterPro" id="IPR001128">
    <property type="entry name" value="Cyt_P450"/>
</dbReference>
<name>A0A8J3GZD1_9RHOB</name>
<dbReference type="CDD" id="cd11078">
    <property type="entry name" value="CYP130-like"/>
    <property type="match status" value="1"/>
</dbReference>
<dbReference type="Proteomes" id="UP000626220">
    <property type="component" value="Unassembled WGS sequence"/>
</dbReference>
<evidence type="ECO:0000256" key="2">
    <source>
        <dbReference type="ARBA" id="ARBA00022617"/>
    </source>
</evidence>
<dbReference type="FunFam" id="1.10.630.10:FF:000018">
    <property type="entry name" value="Cytochrome P450 monooxygenase"/>
    <property type="match status" value="1"/>
</dbReference>
<dbReference type="PRINTS" id="PR00385">
    <property type="entry name" value="P450"/>
</dbReference>
<comment type="similarity">
    <text evidence="1 8">Belongs to the cytochrome P450 family.</text>
</comment>
<organism evidence="9 10">
    <name type="scientific">Seohaeicola zhoushanensis</name>
    <dbReference type="NCBI Taxonomy" id="1569283"/>
    <lineage>
        <taxon>Bacteria</taxon>
        <taxon>Pseudomonadati</taxon>
        <taxon>Pseudomonadota</taxon>
        <taxon>Alphaproteobacteria</taxon>
        <taxon>Rhodobacterales</taxon>
        <taxon>Roseobacteraceae</taxon>
        <taxon>Seohaeicola</taxon>
    </lineage>
</organism>
<proteinExistence type="inferred from homology"/>
<keyword evidence="5 8" id="KW-0408">Iron</keyword>
<reference evidence="9" key="2">
    <citation type="submission" date="2020-09" db="EMBL/GenBank/DDBJ databases">
        <authorList>
            <person name="Sun Q."/>
            <person name="Kim S."/>
        </authorList>
    </citation>
    <scope>NUCLEOTIDE SEQUENCE</scope>
    <source>
        <strain evidence="9">KCTC 42650</strain>
    </source>
</reference>
<evidence type="ECO:0000313" key="9">
    <source>
        <dbReference type="EMBL" id="GHF62372.1"/>
    </source>
</evidence>
<dbReference type="PANTHER" id="PTHR46696:SF6">
    <property type="entry name" value="P450, PUTATIVE (EUROFUNG)-RELATED"/>
    <property type="match status" value="1"/>
</dbReference>
<keyword evidence="4 8" id="KW-0560">Oxidoreductase</keyword>
<evidence type="ECO:0000256" key="3">
    <source>
        <dbReference type="ARBA" id="ARBA00022723"/>
    </source>
</evidence>
<dbReference type="GO" id="GO:0005506">
    <property type="term" value="F:iron ion binding"/>
    <property type="evidence" value="ECO:0007669"/>
    <property type="project" value="InterPro"/>
</dbReference>
<dbReference type="PRINTS" id="PR00359">
    <property type="entry name" value="BP450"/>
</dbReference>
<dbReference type="Pfam" id="PF00067">
    <property type="entry name" value="p450"/>
    <property type="match status" value="1"/>
</dbReference>
<comment type="caution">
    <text evidence="9">The sequence shown here is derived from an EMBL/GenBank/DDBJ whole genome shotgun (WGS) entry which is preliminary data.</text>
</comment>
<evidence type="ECO:0000313" key="10">
    <source>
        <dbReference type="Proteomes" id="UP000626220"/>
    </source>
</evidence>
<dbReference type="PROSITE" id="PS00086">
    <property type="entry name" value="CYTOCHROME_P450"/>
    <property type="match status" value="1"/>
</dbReference>
<evidence type="ECO:0000256" key="1">
    <source>
        <dbReference type="ARBA" id="ARBA00010617"/>
    </source>
</evidence>
<comment type="function">
    <text evidence="7">Cytochromes P450 are a group of heme-thiolate monooxygenases. They oxidize a variety of structurally unrelated compounds, including steroids, fatty acids, and xenobiotics.</text>
</comment>
<reference evidence="9" key="1">
    <citation type="journal article" date="2014" name="Int. J. Syst. Evol. Microbiol.">
        <title>Complete genome sequence of Corynebacterium casei LMG S-19264T (=DSM 44701T), isolated from a smear-ripened cheese.</title>
        <authorList>
            <consortium name="US DOE Joint Genome Institute (JGI-PGF)"/>
            <person name="Walter F."/>
            <person name="Albersmeier A."/>
            <person name="Kalinowski J."/>
            <person name="Ruckert C."/>
        </authorList>
    </citation>
    <scope>NUCLEOTIDE SEQUENCE</scope>
    <source>
        <strain evidence="9">KCTC 42650</strain>
    </source>
</reference>